<dbReference type="PANTHER" id="PTHR35109:SF1">
    <property type="entry name" value="GLUTAMATE RACEMASE"/>
    <property type="match status" value="1"/>
</dbReference>
<protein>
    <submittedName>
        <fullName evidence="1">Uncharacterized protein</fullName>
    </submittedName>
</protein>
<sequence length="115" mass="13267">MIISGLKGTSSMLLPIKPFSMRAVAIIRLHGAGKFAGKNDREKNWEPEEMADERRPSYWFPHRRTGIYFPKGQDGVMEDIPTDAAEIHPTFWLRSADERIDHKAHTDDFTFYNSD</sequence>
<proteinExistence type="predicted"/>
<keyword evidence="2" id="KW-1185">Reference proteome</keyword>
<evidence type="ECO:0000313" key="1">
    <source>
        <dbReference type="EMBL" id="KZV33205.1"/>
    </source>
</evidence>
<organism evidence="1 2">
    <name type="scientific">Dorcoceras hygrometricum</name>
    <dbReference type="NCBI Taxonomy" id="472368"/>
    <lineage>
        <taxon>Eukaryota</taxon>
        <taxon>Viridiplantae</taxon>
        <taxon>Streptophyta</taxon>
        <taxon>Embryophyta</taxon>
        <taxon>Tracheophyta</taxon>
        <taxon>Spermatophyta</taxon>
        <taxon>Magnoliopsida</taxon>
        <taxon>eudicotyledons</taxon>
        <taxon>Gunneridae</taxon>
        <taxon>Pentapetalae</taxon>
        <taxon>asterids</taxon>
        <taxon>lamiids</taxon>
        <taxon>Lamiales</taxon>
        <taxon>Gesneriaceae</taxon>
        <taxon>Didymocarpoideae</taxon>
        <taxon>Trichosporeae</taxon>
        <taxon>Loxocarpinae</taxon>
        <taxon>Dorcoceras</taxon>
    </lineage>
</organism>
<name>A0A2Z7BGF8_9LAMI</name>
<accession>A0A2Z7BGF8</accession>
<evidence type="ECO:0000313" key="2">
    <source>
        <dbReference type="Proteomes" id="UP000250235"/>
    </source>
</evidence>
<gene>
    <name evidence="1" type="ORF">F511_16239</name>
</gene>
<dbReference type="AlphaFoldDB" id="A0A2Z7BGF8"/>
<dbReference type="PANTHER" id="PTHR35109">
    <property type="entry name" value="GLUTAMATE RACEMASE"/>
    <property type="match status" value="1"/>
</dbReference>
<dbReference type="OrthoDB" id="1930788at2759"/>
<dbReference type="EMBL" id="KV006331">
    <property type="protein sequence ID" value="KZV33205.1"/>
    <property type="molecule type" value="Genomic_DNA"/>
</dbReference>
<reference evidence="1 2" key="1">
    <citation type="journal article" date="2015" name="Proc. Natl. Acad. Sci. U.S.A.">
        <title>The resurrection genome of Boea hygrometrica: A blueprint for survival of dehydration.</title>
        <authorList>
            <person name="Xiao L."/>
            <person name="Yang G."/>
            <person name="Zhang L."/>
            <person name="Yang X."/>
            <person name="Zhao S."/>
            <person name="Ji Z."/>
            <person name="Zhou Q."/>
            <person name="Hu M."/>
            <person name="Wang Y."/>
            <person name="Chen M."/>
            <person name="Xu Y."/>
            <person name="Jin H."/>
            <person name="Xiao X."/>
            <person name="Hu G."/>
            <person name="Bao F."/>
            <person name="Hu Y."/>
            <person name="Wan P."/>
            <person name="Li L."/>
            <person name="Deng X."/>
            <person name="Kuang T."/>
            <person name="Xiang C."/>
            <person name="Zhu J.K."/>
            <person name="Oliver M.J."/>
            <person name="He Y."/>
        </authorList>
    </citation>
    <scope>NUCLEOTIDE SEQUENCE [LARGE SCALE GENOMIC DNA]</scope>
    <source>
        <strain evidence="2">cv. XS01</strain>
    </source>
</reference>
<dbReference type="Proteomes" id="UP000250235">
    <property type="component" value="Unassembled WGS sequence"/>
</dbReference>